<dbReference type="HOGENOM" id="CLU_2144729_0_0_6"/>
<evidence type="ECO:0000313" key="2">
    <source>
        <dbReference type="Proteomes" id="UP000002964"/>
    </source>
</evidence>
<dbReference type="AlphaFoldDB" id="H8YVX7"/>
<dbReference type="EMBL" id="JH603164">
    <property type="protein sequence ID" value="EIC23768.1"/>
    <property type="molecule type" value="Genomic_DNA"/>
</dbReference>
<dbReference type="Proteomes" id="UP000002964">
    <property type="component" value="Unassembled WGS sequence"/>
</dbReference>
<organism evidence="1 2">
    <name type="scientific">Thiorhodovibrio frisius</name>
    <dbReference type="NCBI Taxonomy" id="631362"/>
    <lineage>
        <taxon>Bacteria</taxon>
        <taxon>Pseudomonadati</taxon>
        <taxon>Pseudomonadota</taxon>
        <taxon>Gammaproteobacteria</taxon>
        <taxon>Chromatiales</taxon>
        <taxon>Chromatiaceae</taxon>
        <taxon>Thiorhodovibrio</taxon>
    </lineage>
</organism>
<sequence length="112" mass="11981">MASLTQVREGEVQFDLHTPDGVPEIFVDGISQAMIGFPCTKILFHSVQAPPAAGTAGGVVEQRQAVLRLTIGSDTLAEMCRKLLAVLERDDSGMETAAGQYLTRLRGQEPPA</sequence>
<evidence type="ECO:0000313" key="1">
    <source>
        <dbReference type="EMBL" id="EIC23768.1"/>
    </source>
</evidence>
<keyword evidence="2" id="KW-1185">Reference proteome</keyword>
<dbReference type="STRING" id="631362.Thi970DRAFT_00279"/>
<accession>H8YVX7</accession>
<name>H8YVX7_9GAMM</name>
<proteinExistence type="predicted"/>
<gene>
    <name evidence="1" type="ORF">Thi970DRAFT_00279</name>
</gene>
<reference evidence="1 2" key="2">
    <citation type="submission" date="2011-11" db="EMBL/GenBank/DDBJ databases">
        <authorList>
            <consortium name="US DOE Joint Genome Institute"/>
            <person name="Lucas S."/>
            <person name="Han J."/>
            <person name="Lapidus A."/>
            <person name="Cheng J.-F."/>
            <person name="Goodwin L."/>
            <person name="Pitluck S."/>
            <person name="Peters L."/>
            <person name="Ovchinnikova G."/>
            <person name="Zhang X."/>
            <person name="Detter J.C."/>
            <person name="Han C."/>
            <person name="Tapia R."/>
            <person name="Land M."/>
            <person name="Hauser L."/>
            <person name="Kyrpides N."/>
            <person name="Ivanova N."/>
            <person name="Pagani I."/>
            <person name="Vogl K."/>
            <person name="Liu Z."/>
            <person name="Overmann J."/>
            <person name="Frigaard N.-U."/>
            <person name="Bryant D."/>
            <person name="Woyke T."/>
        </authorList>
    </citation>
    <scope>NUCLEOTIDE SEQUENCE [LARGE SCALE GENOMIC DNA]</scope>
    <source>
        <strain evidence="1 2">970</strain>
    </source>
</reference>
<protein>
    <submittedName>
        <fullName evidence="1">Uncharacterized protein</fullName>
    </submittedName>
</protein>
<reference evidence="2" key="1">
    <citation type="submission" date="2011-06" db="EMBL/GenBank/DDBJ databases">
        <authorList>
            <consortium name="US DOE Joint Genome Institute (JGI-PGF)"/>
            <person name="Lucas S."/>
            <person name="Han J."/>
            <person name="Lapidus A."/>
            <person name="Cheng J.-F."/>
            <person name="Goodwin L."/>
            <person name="Pitluck S."/>
            <person name="Peters L."/>
            <person name="Land M.L."/>
            <person name="Hauser L."/>
            <person name="Vogl K."/>
            <person name="Liu Z."/>
            <person name="Overmann J."/>
            <person name="Frigaard N.-U."/>
            <person name="Bryant D.A."/>
            <person name="Woyke T.J."/>
        </authorList>
    </citation>
    <scope>NUCLEOTIDE SEQUENCE [LARGE SCALE GENOMIC DNA]</scope>
    <source>
        <strain evidence="2">970</strain>
    </source>
</reference>